<keyword evidence="5" id="KW-1185">Reference proteome</keyword>
<protein>
    <submittedName>
        <fullName evidence="4">Nak mpsk protein kinase</fullName>
    </submittedName>
</protein>
<organism evidence="4 5">
    <name type="scientific">Plasmopara halstedii</name>
    <name type="common">Downy mildew of sunflower</name>
    <dbReference type="NCBI Taxonomy" id="4781"/>
    <lineage>
        <taxon>Eukaryota</taxon>
        <taxon>Sar</taxon>
        <taxon>Stramenopiles</taxon>
        <taxon>Oomycota</taxon>
        <taxon>Peronosporomycetes</taxon>
        <taxon>Peronosporales</taxon>
        <taxon>Peronosporaceae</taxon>
        <taxon>Plasmopara</taxon>
    </lineage>
</organism>
<dbReference type="PROSITE" id="PS00108">
    <property type="entry name" value="PROTEIN_KINASE_ST"/>
    <property type="match status" value="1"/>
</dbReference>
<dbReference type="Pfam" id="PF00069">
    <property type="entry name" value="Pkinase"/>
    <property type="match status" value="1"/>
</dbReference>
<keyword evidence="4" id="KW-0418">Kinase</keyword>
<proteinExistence type="predicted"/>
<feature type="region of interest" description="Disordered" evidence="2">
    <location>
        <begin position="1332"/>
        <end position="1415"/>
    </location>
</feature>
<dbReference type="Gene3D" id="1.10.510.10">
    <property type="entry name" value="Transferase(Phosphotransferase) domain 1"/>
    <property type="match status" value="1"/>
</dbReference>
<dbReference type="InterPro" id="IPR008271">
    <property type="entry name" value="Ser/Thr_kinase_AS"/>
</dbReference>
<evidence type="ECO:0000313" key="5">
    <source>
        <dbReference type="Proteomes" id="UP000054928"/>
    </source>
</evidence>
<evidence type="ECO:0000256" key="2">
    <source>
        <dbReference type="SAM" id="MobiDB-lite"/>
    </source>
</evidence>
<dbReference type="GO" id="GO:0005524">
    <property type="term" value="F:ATP binding"/>
    <property type="evidence" value="ECO:0007669"/>
    <property type="project" value="InterPro"/>
</dbReference>
<accession>A0A0P1B5M6</accession>
<reference evidence="5" key="1">
    <citation type="submission" date="2014-09" db="EMBL/GenBank/DDBJ databases">
        <authorList>
            <person name="Sharma Rahul"/>
            <person name="Thines Marco"/>
        </authorList>
    </citation>
    <scope>NUCLEOTIDE SEQUENCE [LARGE SCALE GENOMIC DNA]</scope>
</reference>
<evidence type="ECO:0000259" key="3">
    <source>
        <dbReference type="PROSITE" id="PS50011"/>
    </source>
</evidence>
<keyword evidence="1" id="KW-0547">Nucleotide-binding</keyword>
<dbReference type="PROSITE" id="PS50011">
    <property type="entry name" value="PROTEIN_KINASE_DOM"/>
    <property type="match status" value="1"/>
</dbReference>
<evidence type="ECO:0000313" key="4">
    <source>
        <dbReference type="EMBL" id="CEG50095.1"/>
    </source>
</evidence>
<dbReference type="RefSeq" id="XP_024586464.1">
    <property type="nucleotide sequence ID" value="XM_024721358.1"/>
</dbReference>
<feature type="domain" description="Protein kinase" evidence="3">
    <location>
        <begin position="1503"/>
        <end position="1796"/>
    </location>
</feature>
<dbReference type="PANTHER" id="PTHR22967:SF92">
    <property type="entry name" value="LD17053P"/>
    <property type="match status" value="1"/>
</dbReference>
<dbReference type="OrthoDB" id="248923at2759"/>
<dbReference type="GO" id="GO:0004674">
    <property type="term" value="F:protein serine/threonine kinase activity"/>
    <property type="evidence" value="ECO:0007669"/>
    <property type="project" value="TreeGrafter"/>
</dbReference>
<dbReference type="InterPro" id="IPR000719">
    <property type="entry name" value="Prot_kinase_dom"/>
</dbReference>
<feature type="compositionally biased region" description="Acidic residues" evidence="2">
    <location>
        <begin position="1346"/>
        <end position="1361"/>
    </location>
</feature>
<dbReference type="InterPro" id="IPR011009">
    <property type="entry name" value="Kinase-like_dom_sf"/>
</dbReference>
<sequence>MQRRFSFTCQATNAIDEGTHDIIKHDNCENVIRKASSFPSLIAVDSILGIRGSSGEDFRKNKQVAHTSETISVQSDAALFVLGSKKRENHDGAHFLFDCLNNRFSAHLSARLPSNSLMLRQESPLAESNTVQSPPSFDDQSEISKIGRELKQISPFLSQFSFKSSPSKVQNAKDIVDDGENDFPDWLLDKGSLSPDFSAIKSPKQSPRHIDDEIRFAVDSAAARVNEELGRHEQFKCDLLSAATTSALPASTDIRSAISKLFLKGGSDFEKNSLSDTELSRTKDQLEVKTRADHGVTDETEHGNLLLLMEVIIGDGRTETIEIHEGDDPDTLAFAFATMHALQPDALSKLRALIQDQLNALAEKEPENVVSPGQPVQDDWAIDLEFDEFVAEATPVDTRVSDVNVSMNNTPSFQPEHQKRERETQREVNYNSLKARYGHCSQVNDKSDFERQNLVDDILESHAEYVPNINNLSMPMPSTVPRFTTTICYSRNSSTKKRSNLGVIPAYERLHALAESKNKWIQRAKNAKELEQAREEQQSHRFELMAAKSRDLVANRTNGGYANIGERLHEEALSDIAKKMQRHERRILERDGQHDWMCPKCAFVNRFVDSFCQNMIASARQQLENRRNKSVGCDQTANNVNRSFHRLNSHPGNLCGQPKPEKLFQPTLLTSASGATKSHTTNKENSSQMVVLRRQRFEKVIAEEFQQSCPFKPKINKVSEEIMREKLESVAEISKVCGKTKRSRNPHLDLYENSFQARALRNEREKEYLKQFSFKPNIGVNALWVAPDKSQSDFVERLAVGKFQELERKRVALHEKYAQDRDPLTGKEFFKPEIGRAPAFARNKQGLPIGEFLYGAHLEQQEYHRELRKKKQRDIDIKSQQTFVSEVSRQALERRKSETCSRIFNALLALTHQAAPTSLSTDVLSIDNTEEEVNDMVIPAKVNLSALPPEIARVVAIVFEYANHGPISRDAFSGYMDRLVCKVPGISYSQIIFLANQFDTEKDDRHLQRLDSDREAAERKELTFHPVINKNSREIATKHGRVPSSKVFQALNQYFDHYLERKEQRLKQQQHEFKKSHPFHPTLVTKLQSRDPAAAAFYDKICSGCKENGNKELVEVPGSQFLTSTSYLIQNAVKSPIAQLRTACVSARPYVRPITSERSRPNTSESVVDDHIHELLKFNELSMRSIEMVHPVSGTTMATLPHNTMLVLYSLVGEEFEQVQDSKPHHGPDTNWNAFVLPLPPAGGRVRLADVQTAFPLGSNFHFAFRCKDGAYLDLTNPESAIPFCGRKILARVTPLDDDPRVEYLHYEEPREALPTIETIQISKITKSRAESYGSSTTECRHRDEYEELESTTYESQDEELPISGVRSPSRGKMREKEAENGWKNSSYQSGDDGYNNVANDNRRSHFSRDGVYDSSGSLGLRQSSEWAEAGKDAQNYLRKQTEQAYDFAKKISIEDAKKGATETAKKAKKWGGSLLTSISASISNASANVSKSETIQVGGVTVQVARLLAEGAYAQVLLVRSSATNETFALKRIICQSQDVENDVQMELQVFHSVKHLNIMPLVEFSEARVQQGMEFYFLVPYFERGSLWDAIDAARQSSSPLWPFTQRTALHLFHGICSGVLSLHRAGFCHRDLKPHNILLSSSSDGENFLAYIPVVTDFGSCAPIHVEVTSRRNSLELHDEANRKSSAPYRAPELFEPTVDVALDGQSDVWSLGCVLYAMAFGTSPFEHPREGFMKLACLNGRVSFPPEQGGVVLHRGTQFSVEFCDFIRDMLQVNPEERPSVLDALEFTEELLNDEVQR</sequence>
<name>A0A0P1B5M6_PLAHL</name>
<dbReference type="SUPFAM" id="SSF56112">
    <property type="entry name" value="Protein kinase-like (PK-like)"/>
    <property type="match status" value="1"/>
</dbReference>
<dbReference type="PANTHER" id="PTHR22967">
    <property type="entry name" value="SERINE/THREONINE PROTEIN KINASE"/>
    <property type="match status" value="1"/>
</dbReference>
<feature type="compositionally biased region" description="Basic and acidic residues" evidence="2">
    <location>
        <begin position="1401"/>
        <end position="1412"/>
    </location>
</feature>
<keyword evidence="4" id="KW-0808">Transferase</keyword>
<evidence type="ECO:0000256" key="1">
    <source>
        <dbReference type="ARBA" id="ARBA00022741"/>
    </source>
</evidence>
<dbReference type="Proteomes" id="UP000054928">
    <property type="component" value="Unassembled WGS sequence"/>
</dbReference>
<dbReference type="SMART" id="SM00220">
    <property type="entry name" value="S_TKc"/>
    <property type="match status" value="1"/>
</dbReference>
<dbReference type="GO" id="GO:0005737">
    <property type="term" value="C:cytoplasm"/>
    <property type="evidence" value="ECO:0007669"/>
    <property type="project" value="TreeGrafter"/>
</dbReference>
<dbReference type="EMBL" id="CCYD01003101">
    <property type="protein sequence ID" value="CEG50095.1"/>
    <property type="molecule type" value="Genomic_DNA"/>
</dbReference>
<dbReference type="GeneID" id="36402876"/>